<feature type="compositionally biased region" description="Acidic residues" evidence="1">
    <location>
        <begin position="14"/>
        <end position="27"/>
    </location>
</feature>
<evidence type="ECO:0000313" key="3">
    <source>
        <dbReference type="Proteomes" id="UP001205998"/>
    </source>
</evidence>
<dbReference type="Proteomes" id="UP001205998">
    <property type="component" value="Unassembled WGS sequence"/>
</dbReference>
<evidence type="ECO:0000256" key="1">
    <source>
        <dbReference type="SAM" id="MobiDB-lite"/>
    </source>
</evidence>
<evidence type="ECO:0000313" key="2">
    <source>
        <dbReference type="EMBL" id="KAI5607225.1"/>
    </source>
</evidence>
<feature type="region of interest" description="Disordered" evidence="1">
    <location>
        <begin position="1"/>
        <end position="140"/>
    </location>
</feature>
<organism evidence="2 3">
    <name type="scientific">Silurus asotus</name>
    <name type="common">Amur catfish</name>
    <name type="synonym">Parasilurus asotus</name>
    <dbReference type="NCBI Taxonomy" id="30991"/>
    <lineage>
        <taxon>Eukaryota</taxon>
        <taxon>Metazoa</taxon>
        <taxon>Chordata</taxon>
        <taxon>Craniata</taxon>
        <taxon>Vertebrata</taxon>
        <taxon>Euteleostomi</taxon>
        <taxon>Actinopterygii</taxon>
        <taxon>Neopterygii</taxon>
        <taxon>Teleostei</taxon>
        <taxon>Ostariophysi</taxon>
        <taxon>Siluriformes</taxon>
        <taxon>Siluridae</taxon>
        <taxon>Silurus</taxon>
    </lineage>
</organism>
<sequence>MDPRLSCGSPREDGELEDGEICDDEAEEKQQQQQRPPQGARPGAASRKPKTSTPRSKPPGMGPGKDFRSPPPLFRQGPMMHGNFSVCPSGPDRLEPSSPRTSFWERSHRALGRLRYRGRPGENRGENRGDRARGAARGRNIHRRDSFNWKRILNL</sequence>
<dbReference type="AlphaFoldDB" id="A0AAD5F8D2"/>
<name>A0AAD5F8D2_SILAS</name>
<proteinExistence type="predicted"/>
<keyword evidence="3" id="KW-1185">Reference proteome</keyword>
<feature type="compositionally biased region" description="Low complexity" evidence="1">
    <location>
        <begin position="31"/>
        <end position="55"/>
    </location>
</feature>
<comment type="caution">
    <text evidence="2">The sequence shown here is derived from an EMBL/GenBank/DDBJ whole genome shotgun (WGS) entry which is preliminary data.</text>
</comment>
<gene>
    <name evidence="2" type="ORF">C0J50_12436</name>
</gene>
<reference evidence="2" key="1">
    <citation type="submission" date="2018-07" db="EMBL/GenBank/DDBJ databases">
        <title>Comparative genomics of catfishes provides insights into carnivory and benthic adaptation.</title>
        <authorList>
            <person name="Zhang Y."/>
            <person name="Wang D."/>
            <person name="Peng Z."/>
            <person name="Zheng S."/>
            <person name="Shao F."/>
            <person name="Tao W."/>
        </authorList>
    </citation>
    <scope>NUCLEOTIDE SEQUENCE</scope>
    <source>
        <strain evidence="2">Chongqing</strain>
    </source>
</reference>
<feature type="compositionally biased region" description="Basic residues" evidence="1">
    <location>
        <begin position="109"/>
        <end position="118"/>
    </location>
</feature>
<dbReference type="EMBL" id="MU592522">
    <property type="protein sequence ID" value="KAI5607225.1"/>
    <property type="molecule type" value="Genomic_DNA"/>
</dbReference>
<protein>
    <submittedName>
        <fullName evidence="2">Uncharacterized protein</fullName>
    </submittedName>
</protein>
<accession>A0AAD5F8D2</accession>
<feature type="compositionally biased region" description="Basic and acidic residues" evidence="1">
    <location>
        <begin position="119"/>
        <end position="133"/>
    </location>
</feature>